<comment type="caution">
    <text evidence="1">The sequence shown here is derived from an EMBL/GenBank/DDBJ whole genome shotgun (WGS) entry which is preliminary data.</text>
</comment>
<sequence>MYCLAMLFRKKLRAKMGYLFSERYIYNPLICLNFELYLSNNKQSVIFYRLSPEKEFTKLTNLVLCRSHLGRGSRAAKGIRL</sequence>
<dbReference type="EMBL" id="PGGC01000080">
    <property type="protein sequence ID" value="PJG59052.1"/>
    <property type="molecule type" value="Genomic_DNA"/>
</dbReference>
<organism evidence="1 2">
    <name type="scientific">Aeromonas cavernicola</name>
    <dbReference type="NCBI Taxonomy" id="1006623"/>
    <lineage>
        <taxon>Bacteria</taxon>
        <taxon>Pseudomonadati</taxon>
        <taxon>Pseudomonadota</taxon>
        <taxon>Gammaproteobacteria</taxon>
        <taxon>Aeromonadales</taxon>
        <taxon>Aeromonadaceae</taxon>
        <taxon>Aeromonas</taxon>
    </lineage>
</organism>
<protein>
    <submittedName>
        <fullName evidence="1">Uncharacterized protein</fullName>
    </submittedName>
</protein>
<evidence type="ECO:0000313" key="1">
    <source>
        <dbReference type="EMBL" id="PJG59052.1"/>
    </source>
</evidence>
<accession>A0A2H9U4T3</accession>
<proteinExistence type="predicted"/>
<keyword evidence="2" id="KW-1185">Reference proteome</keyword>
<reference evidence="1 2" key="1">
    <citation type="submission" date="2017-11" db="EMBL/GenBank/DDBJ databases">
        <title>Draft genome sequence of environmental isolate Aeromonas cavernicola sp. nov. MDC 2508.</title>
        <authorList>
            <person name="Colston S.M."/>
            <person name="Navarro A."/>
            <person name="Martinez-Murcia A.J."/>
            <person name="Graf J."/>
        </authorList>
    </citation>
    <scope>NUCLEOTIDE SEQUENCE [LARGE SCALE GENOMIC DNA]</scope>
    <source>
        <strain evidence="1 2">MDC 2508</strain>
    </source>
</reference>
<dbReference type="Proteomes" id="UP000235861">
    <property type="component" value="Unassembled WGS sequence"/>
</dbReference>
<evidence type="ECO:0000313" key="2">
    <source>
        <dbReference type="Proteomes" id="UP000235861"/>
    </source>
</evidence>
<name>A0A2H9U4T3_9GAMM</name>
<dbReference type="AlphaFoldDB" id="A0A2H9U4T3"/>
<gene>
    <name evidence="1" type="ORF">CUC53_09190</name>
</gene>